<gene>
    <name evidence="2" type="ORF">SALB_01134</name>
</gene>
<feature type="compositionally biased region" description="Basic and acidic residues" evidence="1">
    <location>
        <begin position="47"/>
        <end position="56"/>
    </location>
</feature>
<dbReference type="EMBL" id="BHXC01000006">
    <property type="protein sequence ID" value="GCB88464.1"/>
    <property type="molecule type" value="Genomic_DNA"/>
</dbReference>
<accession>A0A401QSU3</accession>
<evidence type="ECO:0000313" key="3">
    <source>
        <dbReference type="Proteomes" id="UP000288351"/>
    </source>
</evidence>
<sequence>MRHRVSRHASLTQPTRTGAYGPFGPCDQRIGHRARANPVPSGGLARALRDTHEELL</sequence>
<reference evidence="2 3" key="1">
    <citation type="journal article" date="2019" name="Microbiol. Resour. Announc.">
        <title>Draft Genome Sequence of the Most Traditional epsilon-Poly-l-Lysine Producer, Streptomyces albulus NBRC14147.</title>
        <authorList>
            <person name="Yamanaka K."/>
            <person name="Hamano Y."/>
        </authorList>
    </citation>
    <scope>NUCLEOTIDE SEQUENCE [LARGE SCALE GENOMIC DNA]</scope>
    <source>
        <strain evidence="2 3">NBRC 14147</strain>
    </source>
</reference>
<evidence type="ECO:0000313" key="2">
    <source>
        <dbReference type="EMBL" id="GCB88464.1"/>
    </source>
</evidence>
<comment type="caution">
    <text evidence="2">The sequence shown here is derived from an EMBL/GenBank/DDBJ whole genome shotgun (WGS) entry which is preliminary data.</text>
</comment>
<protein>
    <submittedName>
        <fullName evidence="2">Uncharacterized protein</fullName>
    </submittedName>
</protein>
<dbReference type="AlphaFoldDB" id="A0A401QSU3"/>
<evidence type="ECO:0000256" key="1">
    <source>
        <dbReference type="SAM" id="MobiDB-lite"/>
    </source>
</evidence>
<name>A0A401QSU3_STRNR</name>
<proteinExistence type="predicted"/>
<dbReference type="Proteomes" id="UP000288351">
    <property type="component" value="Unassembled WGS sequence"/>
</dbReference>
<feature type="region of interest" description="Disordered" evidence="1">
    <location>
        <begin position="1"/>
        <end position="56"/>
    </location>
</feature>
<organism evidence="2 3">
    <name type="scientific">Streptomyces noursei</name>
    <name type="common">Streptomyces albulus</name>
    <dbReference type="NCBI Taxonomy" id="1971"/>
    <lineage>
        <taxon>Bacteria</taxon>
        <taxon>Bacillati</taxon>
        <taxon>Actinomycetota</taxon>
        <taxon>Actinomycetes</taxon>
        <taxon>Kitasatosporales</taxon>
        <taxon>Streptomycetaceae</taxon>
        <taxon>Streptomyces</taxon>
    </lineage>
</organism>